<evidence type="ECO:0000313" key="4">
    <source>
        <dbReference type="Proteomes" id="UP000663834"/>
    </source>
</evidence>
<organism evidence="3 4">
    <name type="scientific">Rotaria magnacalcarata</name>
    <dbReference type="NCBI Taxonomy" id="392030"/>
    <lineage>
        <taxon>Eukaryota</taxon>
        <taxon>Metazoa</taxon>
        <taxon>Spiralia</taxon>
        <taxon>Gnathifera</taxon>
        <taxon>Rotifera</taxon>
        <taxon>Eurotatoria</taxon>
        <taxon>Bdelloidea</taxon>
        <taxon>Philodinida</taxon>
        <taxon>Philodinidae</taxon>
        <taxon>Rotaria</taxon>
    </lineage>
</organism>
<gene>
    <name evidence="3" type="ORF">KQP761_LOCUS5430</name>
</gene>
<dbReference type="AlphaFoldDB" id="A0A815EUN9"/>
<dbReference type="EMBL" id="CAJNOW010001417">
    <property type="protein sequence ID" value="CAF1314727.1"/>
    <property type="molecule type" value="Genomic_DNA"/>
</dbReference>
<sequence length="257" mass="29471">MAHEHTHHHHHDHHHDYAKANADHFSEQASNYRTELSIEIAKRCAAHILKKYPFDLSKTELLDFACGPGLIAFELLPNVKRIVGADSAPGMVEVFNRTATEQGLSPEKIHCIKIDALKGDESDLDGALFDVIICVQSYHHFEDPIQITKAFAQRLKPNGRLIVIDFADAGNIEAFFEKVHENKHQHEHIVAHKHGFTYERMIELFKAGNLQNPQVEEAFNMPKSEMKTYQAHEHMTKVMECDFDFTFHYFIAYADKA</sequence>
<dbReference type="Pfam" id="PF08241">
    <property type="entry name" value="Methyltransf_11"/>
    <property type="match status" value="1"/>
</dbReference>
<evidence type="ECO:0000313" key="3">
    <source>
        <dbReference type="EMBL" id="CAF1314727.1"/>
    </source>
</evidence>
<dbReference type="InterPro" id="IPR029063">
    <property type="entry name" value="SAM-dependent_MTases_sf"/>
</dbReference>
<protein>
    <recommendedName>
        <fullName evidence="2">Methyltransferase type 11 domain-containing protein</fullName>
    </recommendedName>
</protein>
<dbReference type="CDD" id="cd02440">
    <property type="entry name" value="AdoMet_MTases"/>
    <property type="match status" value="1"/>
</dbReference>
<dbReference type="Gene3D" id="3.40.50.150">
    <property type="entry name" value="Vaccinia Virus protein VP39"/>
    <property type="match status" value="1"/>
</dbReference>
<dbReference type="SUPFAM" id="SSF53335">
    <property type="entry name" value="S-adenosyl-L-methionine-dependent methyltransferases"/>
    <property type="match status" value="1"/>
</dbReference>
<dbReference type="GO" id="GO:0008757">
    <property type="term" value="F:S-adenosylmethionine-dependent methyltransferase activity"/>
    <property type="evidence" value="ECO:0007669"/>
    <property type="project" value="InterPro"/>
</dbReference>
<name>A0A815EUN9_9BILA</name>
<dbReference type="PANTHER" id="PTHR43861:SF3">
    <property type="entry name" value="PUTATIVE (AFU_ORTHOLOGUE AFUA_2G14390)-RELATED"/>
    <property type="match status" value="1"/>
</dbReference>
<evidence type="ECO:0000256" key="1">
    <source>
        <dbReference type="ARBA" id="ARBA00022679"/>
    </source>
</evidence>
<evidence type="ECO:0000259" key="2">
    <source>
        <dbReference type="Pfam" id="PF08241"/>
    </source>
</evidence>
<feature type="domain" description="Methyltransferase type 11" evidence="2">
    <location>
        <begin position="62"/>
        <end position="163"/>
    </location>
</feature>
<comment type="caution">
    <text evidence="3">The sequence shown here is derived from an EMBL/GenBank/DDBJ whole genome shotgun (WGS) entry which is preliminary data.</text>
</comment>
<proteinExistence type="predicted"/>
<reference evidence="3" key="1">
    <citation type="submission" date="2021-02" db="EMBL/GenBank/DDBJ databases">
        <authorList>
            <person name="Nowell W R."/>
        </authorList>
    </citation>
    <scope>NUCLEOTIDE SEQUENCE</scope>
</reference>
<dbReference type="InterPro" id="IPR013216">
    <property type="entry name" value="Methyltransf_11"/>
</dbReference>
<accession>A0A815EUN9</accession>
<dbReference type="Proteomes" id="UP000663834">
    <property type="component" value="Unassembled WGS sequence"/>
</dbReference>
<keyword evidence="1" id="KW-0808">Transferase</keyword>
<dbReference type="PANTHER" id="PTHR43861">
    <property type="entry name" value="TRANS-ACONITATE 2-METHYLTRANSFERASE-RELATED"/>
    <property type="match status" value="1"/>
</dbReference>
<dbReference type="OrthoDB" id="3647at2759"/>